<dbReference type="EMBL" id="CP149822">
    <property type="protein sequence ID" value="WZN40550.1"/>
    <property type="molecule type" value="Genomic_DNA"/>
</dbReference>
<reference evidence="4" key="1">
    <citation type="submission" date="2024-03" db="EMBL/GenBank/DDBJ databases">
        <title>Chitinophaga horti sp. nov., isolated from garden soil.</title>
        <authorList>
            <person name="Lee D.S."/>
            <person name="Han D.M."/>
            <person name="Baek J.H."/>
            <person name="Choi D.G."/>
            <person name="Jeon J.H."/>
            <person name="Jeon C.O."/>
        </authorList>
    </citation>
    <scope>NUCLEOTIDE SEQUENCE [LARGE SCALE GENOMIC DNA]</scope>
    <source>
        <strain evidence="4">GPA1</strain>
    </source>
</reference>
<dbReference type="PANTHER" id="PTHR46797:SF1">
    <property type="entry name" value="METHYLPHOSPHONATE SYNTHASE"/>
    <property type="match status" value="1"/>
</dbReference>
<gene>
    <name evidence="3" type="ORF">WJU16_21535</name>
</gene>
<protein>
    <submittedName>
        <fullName evidence="3">Helix-turn-helix transcriptional regulator</fullName>
    </submittedName>
</protein>
<proteinExistence type="predicted"/>
<feature type="domain" description="HTH cro/C1-type" evidence="2">
    <location>
        <begin position="16"/>
        <end position="70"/>
    </location>
</feature>
<dbReference type="SMART" id="SM00530">
    <property type="entry name" value="HTH_XRE"/>
    <property type="match status" value="1"/>
</dbReference>
<name>A0ABZ2YN00_9BACT</name>
<sequence length="76" mass="8632">MSTQAPDILRLFGTNLRRIRKERGFSQRELSARCNVDNADISRMENGEINVTLRTLSQLADALEVAILELLSDRKT</sequence>
<evidence type="ECO:0000259" key="2">
    <source>
        <dbReference type="PROSITE" id="PS50943"/>
    </source>
</evidence>
<dbReference type="InterPro" id="IPR001387">
    <property type="entry name" value="Cro/C1-type_HTH"/>
</dbReference>
<evidence type="ECO:0000313" key="3">
    <source>
        <dbReference type="EMBL" id="WZN40550.1"/>
    </source>
</evidence>
<dbReference type="Proteomes" id="UP001485459">
    <property type="component" value="Chromosome"/>
</dbReference>
<dbReference type="PANTHER" id="PTHR46797">
    <property type="entry name" value="HTH-TYPE TRANSCRIPTIONAL REGULATOR"/>
    <property type="match status" value="1"/>
</dbReference>
<dbReference type="RefSeq" id="WP_109698839.1">
    <property type="nucleotide sequence ID" value="NZ_CP149822.1"/>
</dbReference>
<accession>A0ABZ2YN00</accession>
<evidence type="ECO:0000313" key="4">
    <source>
        <dbReference type="Proteomes" id="UP001485459"/>
    </source>
</evidence>
<keyword evidence="1" id="KW-0238">DNA-binding</keyword>
<dbReference type="InterPro" id="IPR010982">
    <property type="entry name" value="Lambda_DNA-bd_dom_sf"/>
</dbReference>
<dbReference type="PROSITE" id="PS50943">
    <property type="entry name" value="HTH_CROC1"/>
    <property type="match status" value="1"/>
</dbReference>
<organism evidence="3 4">
    <name type="scientific">Chitinophaga pollutisoli</name>
    <dbReference type="NCBI Taxonomy" id="3133966"/>
    <lineage>
        <taxon>Bacteria</taxon>
        <taxon>Pseudomonadati</taxon>
        <taxon>Bacteroidota</taxon>
        <taxon>Chitinophagia</taxon>
        <taxon>Chitinophagales</taxon>
        <taxon>Chitinophagaceae</taxon>
        <taxon>Chitinophaga</taxon>
    </lineage>
</organism>
<keyword evidence="4" id="KW-1185">Reference proteome</keyword>
<dbReference type="InterPro" id="IPR050807">
    <property type="entry name" value="TransReg_Diox_bact_type"/>
</dbReference>
<dbReference type="Gene3D" id="1.10.260.40">
    <property type="entry name" value="lambda repressor-like DNA-binding domains"/>
    <property type="match status" value="1"/>
</dbReference>
<dbReference type="SUPFAM" id="SSF47413">
    <property type="entry name" value="lambda repressor-like DNA-binding domains"/>
    <property type="match status" value="1"/>
</dbReference>
<dbReference type="Pfam" id="PF01381">
    <property type="entry name" value="HTH_3"/>
    <property type="match status" value="1"/>
</dbReference>
<evidence type="ECO:0000256" key="1">
    <source>
        <dbReference type="ARBA" id="ARBA00023125"/>
    </source>
</evidence>
<dbReference type="CDD" id="cd00093">
    <property type="entry name" value="HTH_XRE"/>
    <property type="match status" value="1"/>
</dbReference>